<evidence type="ECO:0000256" key="3">
    <source>
        <dbReference type="ARBA" id="ARBA00022449"/>
    </source>
</evidence>
<dbReference type="AlphaFoldDB" id="A0A9P8G7G8"/>
<feature type="compositionally biased region" description="Acidic residues" evidence="7">
    <location>
        <begin position="179"/>
        <end position="195"/>
    </location>
</feature>
<feature type="region of interest" description="Disordered" evidence="7">
    <location>
        <begin position="177"/>
        <end position="200"/>
    </location>
</feature>
<keyword evidence="5 8" id="KW-1133">Transmembrane helix</keyword>
<feature type="domain" description="Sodium/calcium exchanger membrane region" evidence="9">
    <location>
        <begin position="24"/>
        <end position="163"/>
    </location>
</feature>
<comment type="subcellular location">
    <subcellularLocation>
        <location evidence="1">Membrane</location>
        <topology evidence="1">Multi-pass membrane protein</topology>
    </subcellularLocation>
</comment>
<keyword evidence="3" id="KW-0050">Antiport</keyword>
<gene>
    <name evidence="10" type="ORF">KCV03_g10144</name>
</gene>
<dbReference type="Proteomes" id="UP000767238">
    <property type="component" value="Unassembled WGS sequence"/>
</dbReference>
<feature type="transmembrane region" description="Helical" evidence="8">
    <location>
        <begin position="355"/>
        <end position="375"/>
    </location>
</feature>
<dbReference type="GO" id="GO:0006874">
    <property type="term" value="P:intracellular calcium ion homeostasis"/>
    <property type="evidence" value="ECO:0007669"/>
    <property type="project" value="TreeGrafter"/>
</dbReference>
<dbReference type="OrthoDB" id="2127281at2759"/>
<evidence type="ECO:0000256" key="2">
    <source>
        <dbReference type="ARBA" id="ARBA00005364"/>
    </source>
</evidence>
<feature type="domain" description="Sodium/calcium exchanger membrane region" evidence="9">
    <location>
        <begin position="231"/>
        <end position="370"/>
    </location>
</feature>
<feature type="transmembrane region" description="Helical" evidence="8">
    <location>
        <begin position="260"/>
        <end position="282"/>
    </location>
</feature>
<accession>A0A9P8G7G8</accession>
<protein>
    <recommendedName>
        <fullName evidence="9">Sodium/calcium exchanger membrane region domain-containing protein</fullName>
    </recommendedName>
</protein>
<organism evidence="10 11">
    <name type="scientific">Aureobasidium melanogenum</name>
    <name type="common">Aureobasidium pullulans var. melanogenum</name>
    <dbReference type="NCBI Taxonomy" id="46634"/>
    <lineage>
        <taxon>Eukaryota</taxon>
        <taxon>Fungi</taxon>
        <taxon>Dikarya</taxon>
        <taxon>Ascomycota</taxon>
        <taxon>Pezizomycotina</taxon>
        <taxon>Dothideomycetes</taxon>
        <taxon>Dothideomycetidae</taxon>
        <taxon>Dothideales</taxon>
        <taxon>Saccotheciaceae</taxon>
        <taxon>Aureobasidium</taxon>
    </lineage>
</organism>
<evidence type="ECO:0000256" key="4">
    <source>
        <dbReference type="ARBA" id="ARBA00022692"/>
    </source>
</evidence>
<evidence type="ECO:0000256" key="7">
    <source>
        <dbReference type="SAM" id="MobiDB-lite"/>
    </source>
</evidence>
<feature type="transmembrane region" description="Helical" evidence="8">
    <location>
        <begin position="329"/>
        <end position="348"/>
    </location>
</feature>
<evidence type="ECO:0000256" key="6">
    <source>
        <dbReference type="ARBA" id="ARBA00023136"/>
    </source>
</evidence>
<dbReference type="Pfam" id="PF01699">
    <property type="entry name" value="Na_Ca_ex"/>
    <property type="match status" value="2"/>
</dbReference>
<feature type="transmembrane region" description="Helical" evidence="8">
    <location>
        <begin position="294"/>
        <end position="317"/>
    </location>
</feature>
<dbReference type="InterPro" id="IPR044880">
    <property type="entry name" value="NCX_ion-bd_dom_sf"/>
</dbReference>
<dbReference type="EMBL" id="JAHFYH010000182">
    <property type="protein sequence ID" value="KAH0210167.1"/>
    <property type="molecule type" value="Genomic_DNA"/>
</dbReference>
<keyword evidence="6 8" id="KW-0472">Membrane</keyword>
<feature type="transmembrane region" description="Helical" evidence="8">
    <location>
        <begin position="20"/>
        <end position="38"/>
    </location>
</feature>
<comment type="caution">
    <text evidence="10">The sequence shown here is derived from an EMBL/GenBank/DDBJ whole genome shotgun (WGS) entry which is preliminary data.</text>
</comment>
<evidence type="ECO:0000256" key="1">
    <source>
        <dbReference type="ARBA" id="ARBA00004141"/>
    </source>
</evidence>
<keyword evidence="3" id="KW-0813">Transport</keyword>
<reference evidence="10" key="1">
    <citation type="journal article" date="2021" name="J Fungi (Basel)">
        <title>Virulence traits and population genomics of the black yeast Aureobasidium melanogenum.</title>
        <authorList>
            <person name="Cernosa A."/>
            <person name="Sun X."/>
            <person name="Gostincar C."/>
            <person name="Fang C."/>
            <person name="Gunde-Cimerman N."/>
            <person name="Song Z."/>
        </authorList>
    </citation>
    <scope>NUCLEOTIDE SEQUENCE</scope>
    <source>
        <strain evidence="10">EXF-8016</strain>
    </source>
</reference>
<sequence>MNNFTGHIVNFAPMANAVSLAYNVASFVCALFVLEFGADKFIDHTAVVAERTGIPESIIGLLTAGAEWEELAVVVICILQHRSSLAIGNIIGSGISNILGAFSLGLIFRSNEEVMVFDSSARMYTLVMLVVTGLVVGLHFVDSPMVSRVFGGILIGIFVLYVGSVAYLIAKGRLVAPESDSDSDSDSESEDDEESTANAIAGSQVDSTTPLLATEQNMSSSRHKHSIAYHVAFLVLGFLAVLLSSFVLSNASSSIAEESGLSEVLFGVVFLSIATTLPEKFIAVMSGSRNRTGILVANTVGSNIFLLTLCMGVLWVSTTGSFDRGTVNIVELFVLLGSSLFMTVVVWFGAWWSRVAGLIMLVGYLAFLVLEFTTIRHG</sequence>
<dbReference type="Gene3D" id="1.20.1420.30">
    <property type="entry name" value="NCX, central ion-binding region"/>
    <property type="match status" value="2"/>
</dbReference>
<proteinExistence type="inferred from homology"/>
<dbReference type="GO" id="GO:0005262">
    <property type="term" value="F:calcium channel activity"/>
    <property type="evidence" value="ECO:0007669"/>
    <property type="project" value="TreeGrafter"/>
</dbReference>
<evidence type="ECO:0000256" key="5">
    <source>
        <dbReference type="ARBA" id="ARBA00022989"/>
    </source>
</evidence>
<dbReference type="GO" id="GO:0005886">
    <property type="term" value="C:plasma membrane"/>
    <property type="evidence" value="ECO:0007669"/>
    <property type="project" value="TreeGrafter"/>
</dbReference>
<dbReference type="InterPro" id="IPR004837">
    <property type="entry name" value="NaCa_Exmemb"/>
</dbReference>
<feature type="transmembrane region" description="Helical" evidence="8">
    <location>
        <begin position="227"/>
        <end position="248"/>
    </location>
</feature>
<keyword evidence="4 8" id="KW-0812">Transmembrane</keyword>
<feature type="transmembrane region" description="Helical" evidence="8">
    <location>
        <begin position="121"/>
        <end position="141"/>
    </location>
</feature>
<comment type="similarity">
    <text evidence="2">Belongs to the Ca(2+):cation antiporter (CaCA) (TC 2.A.19) family. SLC24A subfamily.</text>
</comment>
<evidence type="ECO:0000259" key="9">
    <source>
        <dbReference type="Pfam" id="PF01699"/>
    </source>
</evidence>
<dbReference type="GO" id="GO:0008273">
    <property type="term" value="F:calcium, potassium:sodium antiporter activity"/>
    <property type="evidence" value="ECO:0007669"/>
    <property type="project" value="TreeGrafter"/>
</dbReference>
<dbReference type="InterPro" id="IPR004481">
    <property type="entry name" value="K/Na/Ca-exchanger"/>
</dbReference>
<evidence type="ECO:0000313" key="10">
    <source>
        <dbReference type="EMBL" id="KAH0210167.1"/>
    </source>
</evidence>
<evidence type="ECO:0000313" key="11">
    <source>
        <dbReference type="Proteomes" id="UP000767238"/>
    </source>
</evidence>
<feature type="transmembrane region" description="Helical" evidence="8">
    <location>
        <begin position="87"/>
        <end position="109"/>
    </location>
</feature>
<feature type="non-terminal residue" evidence="10">
    <location>
        <position position="378"/>
    </location>
</feature>
<dbReference type="PANTHER" id="PTHR10846">
    <property type="entry name" value="SODIUM/POTASSIUM/CALCIUM EXCHANGER"/>
    <property type="match status" value="1"/>
</dbReference>
<dbReference type="PANTHER" id="PTHR10846:SF8">
    <property type="entry name" value="INNER MEMBRANE PROTEIN YRBG"/>
    <property type="match status" value="1"/>
</dbReference>
<evidence type="ECO:0000256" key="8">
    <source>
        <dbReference type="SAM" id="Phobius"/>
    </source>
</evidence>
<name>A0A9P8G7G8_AURME</name>
<reference evidence="10" key="2">
    <citation type="submission" date="2021-08" db="EMBL/GenBank/DDBJ databases">
        <authorList>
            <person name="Gostincar C."/>
            <person name="Sun X."/>
            <person name="Song Z."/>
            <person name="Gunde-Cimerman N."/>
        </authorList>
    </citation>
    <scope>NUCLEOTIDE SEQUENCE</scope>
    <source>
        <strain evidence="10">EXF-8016</strain>
    </source>
</reference>
<feature type="transmembrane region" description="Helical" evidence="8">
    <location>
        <begin position="147"/>
        <end position="170"/>
    </location>
</feature>